<keyword evidence="6" id="KW-1185">Reference proteome</keyword>
<sequence length="246" mass="28561">MNSMTRDKALQYARYRLPYSIEASKFVIETANVSQGIIADIGSGTGLLTQHFVGEVEKVFAIEPEFEMRKISYELMKQREGIEYIDGVAEETSLPDQSIDLIVAANAYHRFNPEAAIKEFARILKPQGWLAIFSYYDDHNFFRDTMLVCNIAQYNERLAATRHQEPVTYFYGDSAPHRFLFKQEHYETWDEYWGAVVSGMEAPDESEDWFEIFQEAHKQRFNKIASNGQITVRYSTEVWLGQPKYG</sequence>
<dbReference type="Proteomes" id="UP000682811">
    <property type="component" value="Unassembled WGS sequence"/>
</dbReference>
<dbReference type="RefSeq" id="WP_212976500.1">
    <property type="nucleotide sequence ID" value="NZ_AP025343.1"/>
</dbReference>
<accession>A0A919Y6L0</accession>
<keyword evidence="2 5" id="KW-0489">Methyltransferase</keyword>
<evidence type="ECO:0000256" key="3">
    <source>
        <dbReference type="ARBA" id="ARBA00022679"/>
    </source>
</evidence>
<protein>
    <submittedName>
        <fullName evidence="5">Methyltransferase</fullName>
    </submittedName>
</protein>
<dbReference type="SUPFAM" id="SSF53335">
    <property type="entry name" value="S-adenosyl-L-methionine-dependent methyltransferases"/>
    <property type="match status" value="1"/>
</dbReference>
<evidence type="ECO:0000256" key="1">
    <source>
        <dbReference type="ARBA" id="ARBA00008361"/>
    </source>
</evidence>
<name>A0A919Y6L0_9BACL</name>
<dbReference type="InterPro" id="IPR029063">
    <property type="entry name" value="SAM-dependent_MTases_sf"/>
</dbReference>
<dbReference type="EMBL" id="BORT01000001">
    <property type="protein sequence ID" value="GIO45274.1"/>
    <property type="molecule type" value="Genomic_DNA"/>
</dbReference>
<dbReference type="AlphaFoldDB" id="A0A919Y6L0"/>
<dbReference type="GO" id="GO:0008757">
    <property type="term" value="F:S-adenosylmethionine-dependent methyltransferase activity"/>
    <property type="evidence" value="ECO:0007669"/>
    <property type="project" value="InterPro"/>
</dbReference>
<dbReference type="InterPro" id="IPR051052">
    <property type="entry name" value="Diverse_substrate_MTase"/>
</dbReference>
<dbReference type="Pfam" id="PF08241">
    <property type="entry name" value="Methyltransf_11"/>
    <property type="match status" value="1"/>
</dbReference>
<evidence type="ECO:0000313" key="6">
    <source>
        <dbReference type="Proteomes" id="UP000682811"/>
    </source>
</evidence>
<organism evidence="5 6">
    <name type="scientific">Paenibacillus azoreducens</name>
    <dbReference type="NCBI Taxonomy" id="116718"/>
    <lineage>
        <taxon>Bacteria</taxon>
        <taxon>Bacillati</taxon>
        <taxon>Bacillota</taxon>
        <taxon>Bacilli</taxon>
        <taxon>Bacillales</taxon>
        <taxon>Paenibacillaceae</taxon>
        <taxon>Paenibacillus</taxon>
    </lineage>
</organism>
<proteinExistence type="inferred from homology"/>
<comment type="caution">
    <text evidence="5">The sequence shown here is derived from an EMBL/GenBank/DDBJ whole genome shotgun (WGS) entry which is preliminary data.</text>
</comment>
<keyword evidence="3" id="KW-0808">Transferase</keyword>
<dbReference type="GO" id="GO:0032259">
    <property type="term" value="P:methylation"/>
    <property type="evidence" value="ECO:0007669"/>
    <property type="project" value="UniProtKB-KW"/>
</dbReference>
<dbReference type="PANTHER" id="PTHR44942:SF4">
    <property type="entry name" value="METHYLTRANSFERASE TYPE 11 DOMAIN-CONTAINING PROTEIN"/>
    <property type="match status" value="1"/>
</dbReference>
<reference evidence="5 6" key="1">
    <citation type="submission" date="2021-03" db="EMBL/GenBank/DDBJ databases">
        <title>Antimicrobial resistance genes in bacteria isolated from Japanese honey, and their potential for conferring macrolide and lincosamide resistance in the American foulbrood pathogen Paenibacillus larvae.</title>
        <authorList>
            <person name="Okamoto M."/>
            <person name="Kumagai M."/>
            <person name="Kanamori H."/>
            <person name="Takamatsu D."/>
        </authorList>
    </citation>
    <scope>NUCLEOTIDE SEQUENCE [LARGE SCALE GENOMIC DNA]</scope>
    <source>
        <strain evidence="5 6">J34TS1</strain>
    </source>
</reference>
<gene>
    <name evidence="5" type="ORF">J34TS1_00390</name>
</gene>
<evidence type="ECO:0000256" key="2">
    <source>
        <dbReference type="ARBA" id="ARBA00022603"/>
    </source>
</evidence>
<evidence type="ECO:0000259" key="4">
    <source>
        <dbReference type="Pfam" id="PF08241"/>
    </source>
</evidence>
<evidence type="ECO:0000313" key="5">
    <source>
        <dbReference type="EMBL" id="GIO45274.1"/>
    </source>
</evidence>
<dbReference type="PANTHER" id="PTHR44942">
    <property type="entry name" value="METHYLTRANSF_11 DOMAIN-CONTAINING PROTEIN"/>
    <property type="match status" value="1"/>
</dbReference>
<dbReference type="InterPro" id="IPR013216">
    <property type="entry name" value="Methyltransf_11"/>
</dbReference>
<comment type="similarity">
    <text evidence="1">Belongs to the methyltransferase superfamily.</text>
</comment>
<feature type="domain" description="Methyltransferase type 11" evidence="4">
    <location>
        <begin position="40"/>
        <end position="132"/>
    </location>
</feature>
<dbReference type="CDD" id="cd02440">
    <property type="entry name" value="AdoMet_MTases"/>
    <property type="match status" value="1"/>
</dbReference>
<dbReference type="Gene3D" id="3.40.50.150">
    <property type="entry name" value="Vaccinia Virus protein VP39"/>
    <property type="match status" value="1"/>
</dbReference>